<keyword evidence="2" id="KW-1185">Reference proteome</keyword>
<organism evidence="1 2">
    <name type="scientific">Trichothecium roseum</name>
    <dbReference type="NCBI Taxonomy" id="47278"/>
    <lineage>
        <taxon>Eukaryota</taxon>
        <taxon>Fungi</taxon>
        <taxon>Dikarya</taxon>
        <taxon>Ascomycota</taxon>
        <taxon>Pezizomycotina</taxon>
        <taxon>Sordariomycetes</taxon>
        <taxon>Hypocreomycetidae</taxon>
        <taxon>Hypocreales</taxon>
        <taxon>Hypocreales incertae sedis</taxon>
        <taxon>Trichothecium</taxon>
    </lineage>
</organism>
<comment type="caution">
    <text evidence="1">The sequence shown here is derived from an EMBL/GenBank/DDBJ whole genome shotgun (WGS) entry which is preliminary data.</text>
</comment>
<dbReference type="EMBL" id="CM047943">
    <property type="protein sequence ID" value="KAI9900416.1"/>
    <property type="molecule type" value="Genomic_DNA"/>
</dbReference>
<protein>
    <submittedName>
        <fullName evidence="1">Uncharacterized protein</fullName>
    </submittedName>
</protein>
<reference evidence="1" key="1">
    <citation type="submission" date="2022-10" db="EMBL/GenBank/DDBJ databases">
        <title>Complete Genome of Trichothecium roseum strain YXFP-22015, a Plant Pathogen Isolated from Citrus.</title>
        <authorList>
            <person name="Wang Y."/>
            <person name="Zhu L."/>
        </authorList>
    </citation>
    <scope>NUCLEOTIDE SEQUENCE</scope>
    <source>
        <strain evidence="1">YXFP-22015</strain>
    </source>
</reference>
<accession>A0ACC0V2P9</accession>
<evidence type="ECO:0000313" key="2">
    <source>
        <dbReference type="Proteomes" id="UP001163324"/>
    </source>
</evidence>
<sequence length="842" mass="91277">MDKQDRSSSGSAGTPQFSSTTASRQNVASDASRNVTQNATRASTIATTDSARSSKHSSANNSSTHSPLPSREPSPTQNPRRTTSATRLRGPRSHKNSQQDLSPQRPVRPGVSGQASTPRSLSSTAIPPLQPAAEDMNIQSPTPRKPFAPPDFRENPRWPVSPRLRSPPPLGNNKPGVSPVRRNDQDIQGILQRPTPSPAPSDSQTQTSGSDTEDSQMHSGIRTPVRGGLETVQEVSLPNSPTPVSDAALLAQVKEKLSYPEHQSDGGNADRRTLRARPNIPAQESGSDSSTNKDEKRRSTSVPPPPLMTRNSSAMSSKHVKGRQEGSTQAMTVETETVTSIPQVALATGNKSEGPNGTLRSKQSTETIKPRKEKRRPTRKQPTVNSGNASSKADIFEAKIASAVDEQDTSDSEETFVYDSNPPDGGDRSARRFHSRTPSATSMASQADRQNLRSIYGVIDGGGHGPKKAMKFVNTFTGNGSDSLHPGEDDGRSSGRSNGGSGRGTTRHHHIGRWGRQPGNGLPSLFDSDSHFQKSKSKMNGASRNSSNPPSPRSYNGFGPKRSHHQMSSYDLDDTTGADDERTPLISSQRSARSSRYRRGPHNLRQAESQSYNRRPSYLNRFAACLVLTMMFLLVITGAIGFMFATSQPMMSIEIVTIKNVVTSDQVLMFDLTVKAHNPNIVVVTVDQANLEVFAKSEHAGTDSDWWKMPQGPDELRKLDDPVNDPPLDDPDDEIKPNVLLGRITEFDSPLTFEGSLFNKGSSQSSGEMQLAYPGNGTAGGSERWERIYQDEFDLILKGVVKYSLPLSGRVRSATVSGRTQVKPNSANDPSLEPNNTITELP</sequence>
<name>A0ACC0V2P9_9HYPO</name>
<evidence type="ECO:0000313" key="1">
    <source>
        <dbReference type="EMBL" id="KAI9900416.1"/>
    </source>
</evidence>
<dbReference type="Proteomes" id="UP001163324">
    <property type="component" value="Chromosome 4"/>
</dbReference>
<proteinExistence type="predicted"/>
<gene>
    <name evidence="1" type="ORF">N3K66_004678</name>
</gene>